<dbReference type="EMBL" id="CP034550">
    <property type="protein sequence ID" value="QFZ19641.1"/>
    <property type="molecule type" value="Genomic_DNA"/>
</dbReference>
<evidence type="ECO:0000313" key="2">
    <source>
        <dbReference type="EMBL" id="QFZ19641.1"/>
    </source>
</evidence>
<proteinExistence type="predicted"/>
<sequence length="66" mass="6985">MVPPDDHRFPAISADIVDSTDYALRPETVEPGRAALAELVRCAGPRHAGASRTPRSTGTRSAAVRS</sequence>
<keyword evidence="3" id="KW-1185">Reference proteome</keyword>
<name>A0A5Q0H060_SACSY</name>
<accession>A0A5Q0H060</accession>
<dbReference type="Proteomes" id="UP000325787">
    <property type="component" value="Chromosome"/>
</dbReference>
<dbReference type="KEGG" id="ssyi:EKG83_21365"/>
<feature type="region of interest" description="Disordered" evidence="1">
    <location>
        <begin position="44"/>
        <end position="66"/>
    </location>
</feature>
<evidence type="ECO:0000256" key="1">
    <source>
        <dbReference type="SAM" id="MobiDB-lite"/>
    </source>
</evidence>
<reference evidence="3" key="1">
    <citation type="journal article" date="2021" name="Curr. Microbiol.">
        <title>Complete genome of nocamycin-producing strain Saccharothrix syringae NRRL B-16468 reveals the biosynthetic potential for secondary metabolites.</title>
        <authorList>
            <person name="Mo X."/>
            <person name="Yang S."/>
        </authorList>
    </citation>
    <scope>NUCLEOTIDE SEQUENCE [LARGE SCALE GENOMIC DNA]</scope>
    <source>
        <strain evidence="3">ATCC 51364 / DSM 43886 / JCM 6844 / KCTC 9398 / NBRC 14523 / NRRL B-16468 / INA 2240</strain>
    </source>
</reference>
<dbReference type="AlphaFoldDB" id="A0A5Q0H060"/>
<gene>
    <name evidence="2" type="ORF">EKG83_21365</name>
</gene>
<dbReference type="RefSeq" id="WP_033429659.1">
    <property type="nucleotide sequence ID" value="NZ_CP034550.1"/>
</dbReference>
<organism evidence="2 3">
    <name type="scientific">Saccharothrix syringae</name>
    <name type="common">Nocardiopsis syringae</name>
    <dbReference type="NCBI Taxonomy" id="103733"/>
    <lineage>
        <taxon>Bacteria</taxon>
        <taxon>Bacillati</taxon>
        <taxon>Actinomycetota</taxon>
        <taxon>Actinomycetes</taxon>
        <taxon>Pseudonocardiales</taxon>
        <taxon>Pseudonocardiaceae</taxon>
        <taxon>Saccharothrix</taxon>
    </lineage>
</organism>
<protein>
    <submittedName>
        <fullName evidence="2">Uncharacterized protein</fullName>
    </submittedName>
</protein>
<evidence type="ECO:0000313" key="3">
    <source>
        <dbReference type="Proteomes" id="UP000325787"/>
    </source>
</evidence>